<feature type="chain" id="PRO_5032739353" evidence="1">
    <location>
        <begin position="22"/>
        <end position="92"/>
    </location>
</feature>
<feature type="signal peptide" evidence="1">
    <location>
        <begin position="1"/>
        <end position="21"/>
    </location>
</feature>
<evidence type="ECO:0000313" key="3">
    <source>
        <dbReference type="Proteomes" id="UP000663881"/>
    </source>
</evidence>
<dbReference type="Proteomes" id="UP000663881">
    <property type="component" value="Unassembled WGS sequence"/>
</dbReference>
<proteinExistence type="predicted"/>
<sequence>MKSTSICWVLFIFTIAHIVHAKNQLIFGDIVAAKQNAESPSAYADRLVVDPIVAAKPAARGQNLEHNRLVPDAIVAAKPNAIGEKMVNVSVL</sequence>
<gene>
    <name evidence="2" type="ORF">OKA104_LOCUS4823</name>
</gene>
<protein>
    <submittedName>
        <fullName evidence="2">Uncharacterized protein</fullName>
    </submittedName>
</protein>
<accession>A0A818L2G9</accession>
<dbReference type="AlphaFoldDB" id="A0A818L2G9"/>
<evidence type="ECO:0000256" key="1">
    <source>
        <dbReference type="SAM" id="SignalP"/>
    </source>
</evidence>
<dbReference type="EMBL" id="CAJOAY010000161">
    <property type="protein sequence ID" value="CAF3565546.1"/>
    <property type="molecule type" value="Genomic_DNA"/>
</dbReference>
<keyword evidence="1" id="KW-0732">Signal</keyword>
<evidence type="ECO:0000313" key="2">
    <source>
        <dbReference type="EMBL" id="CAF3565546.1"/>
    </source>
</evidence>
<name>A0A818L2G9_9BILA</name>
<organism evidence="2 3">
    <name type="scientific">Adineta steineri</name>
    <dbReference type="NCBI Taxonomy" id="433720"/>
    <lineage>
        <taxon>Eukaryota</taxon>
        <taxon>Metazoa</taxon>
        <taxon>Spiralia</taxon>
        <taxon>Gnathifera</taxon>
        <taxon>Rotifera</taxon>
        <taxon>Eurotatoria</taxon>
        <taxon>Bdelloidea</taxon>
        <taxon>Adinetida</taxon>
        <taxon>Adinetidae</taxon>
        <taxon>Adineta</taxon>
    </lineage>
</organism>
<reference evidence="2" key="1">
    <citation type="submission" date="2021-02" db="EMBL/GenBank/DDBJ databases">
        <authorList>
            <person name="Nowell W R."/>
        </authorList>
    </citation>
    <scope>NUCLEOTIDE SEQUENCE</scope>
</reference>
<comment type="caution">
    <text evidence="2">The sequence shown here is derived from an EMBL/GenBank/DDBJ whole genome shotgun (WGS) entry which is preliminary data.</text>
</comment>